<protein>
    <submittedName>
        <fullName evidence="1">Uncharacterized protein</fullName>
    </submittedName>
</protein>
<reference evidence="1 2" key="1">
    <citation type="submission" date="2021-06" db="EMBL/GenBank/DDBJ databases">
        <title>Caerostris extrusa draft genome.</title>
        <authorList>
            <person name="Kono N."/>
            <person name="Arakawa K."/>
        </authorList>
    </citation>
    <scope>NUCLEOTIDE SEQUENCE [LARGE SCALE GENOMIC DNA]</scope>
</reference>
<organism evidence="1 2">
    <name type="scientific">Caerostris extrusa</name>
    <name type="common">Bark spider</name>
    <name type="synonym">Caerostris bankana</name>
    <dbReference type="NCBI Taxonomy" id="172846"/>
    <lineage>
        <taxon>Eukaryota</taxon>
        <taxon>Metazoa</taxon>
        <taxon>Ecdysozoa</taxon>
        <taxon>Arthropoda</taxon>
        <taxon>Chelicerata</taxon>
        <taxon>Arachnida</taxon>
        <taxon>Araneae</taxon>
        <taxon>Araneomorphae</taxon>
        <taxon>Entelegynae</taxon>
        <taxon>Araneoidea</taxon>
        <taxon>Araneidae</taxon>
        <taxon>Caerostris</taxon>
    </lineage>
</organism>
<evidence type="ECO:0000313" key="1">
    <source>
        <dbReference type="EMBL" id="GIX95482.1"/>
    </source>
</evidence>
<proteinExistence type="predicted"/>
<dbReference type="EMBL" id="BPLR01004526">
    <property type="protein sequence ID" value="GIX95482.1"/>
    <property type="molecule type" value="Genomic_DNA"/>
</dbReference>
<accession>A0AAV4PDV4</accession>
<dbReference type="AlphaFoldDB" id="A0AAV4PDV4"/>
<comment type="caution">
    <text evidence="1">The sequence shown here is derived from an EMBL/GenBank/DDBJ whole genome shotgun (WGS) entry which is preliminary data.</text>
</comment>
<name>A0AAV4PDV4_CAEEX</name>
<evidence type="ECO:0000313" key="2">
    <source>
        <dbReference type="Proteomes" id="UP001054945"/>
    </source>
</evidence>
<keyword evidence="2" id="KW-1185">Reference proteome</keyword>
<gene>
    <name evidence="1" type="ORF">CEXT_365911</name>
</gene>
<sequence length="72" mass="7895">MPPLADSRHATLPDSSCRRTSKGFQGHHLTGIHSSIFTLLVKCKPTCTDPLPSLGSRIMPAFLMVVKAMSWM</sequence>
<dbReference type="Proteomes" id="UP001054945">
    <property type="component" value="Unassembled WGS sequence"/>
</dbReference>